<organism evidence="1 2">
    <name type="scientific">Zizania palustris</name>
    <name type="common">Northern wild rice</name>
    <dbReference type="NCBI Taxonomy" id="103762"/>
    <lineage>
        <taxon>Eukaryota</taxon>
        <taxon>Viridiplantae</taxon>
        <taxon>Streptophyta</taxon>
        <taxon>Embryophyta</taxon>
        <taxon>Tracheophyta</taxon>
        <taxon>Spermatophyta</taxon>
        <taxon>Magnoliopsida</taxon>
        <taxon>Liliopsida</taxon>
        <taxon>Poales</taxon>
        <taxon>Poaceae</taxon>
        <taxon>BOP clade</taxon>
        <taxon>Oryzoideae</taxon>
        <taxon>Oryzeae</taxon>
        <taxon>Zizaniinae</taxon>
        <taxon>Zizania</taxon>
    </lineage>
</organism>
<dbReference type="EMBL" id="JAAALK010000289">
    <property type="protein sequence ID" value="KAG8049014.1"/>
    <property type="molecule type" value="Genomic_DNA"/>
</dbReference>
<proteinExistence type="predicted"/>
<reference evidence="1" key="1">
    <citation type="journal article" date="2021" name="bioRxiv">
        <title>Whole Genome Assembly and Annotation of Northern Wild Rice, Zizania palustris L., Supports a Whole Genome Duplication in the Zizania Genus.</title>
        <authorList>
            <person name="Haas M."/>
            <person name="Kono T."/>
            <person name="Macchietto M."/>
            <person name="Millas R."/>
            <person name="McGilp L."/>
            <person name="Shao M."/>
            <person name="Duquette J."/>
            <person name="Hirsch C.N."/>
            <person name="Kimball J."/>
        </authorList>
    </citation>
    <scope>NUCLEOTIDE SEQUENCE</scope>
    <source>
        <tissue evidence="1">Fresh leaf tissue</tissue>
    </source>
</reference>
<keyword evidence="2" id="KW-1185">Reference proteome</keyword>
<dbReference type="Proteomes" id="UP000729402">
    <property type="component" value="Unassembled WGS sequence"/>
</dbReference>
<evidence type="ECO:0000313" key="2">
    <source>
        <dbReference type="Proteomes" id="UP000729402"/>
    </source>
</evidence>
<evidence type="ECO:0000313" key="1">
    <source>
        <dbReference type="EMBL" id="KAG8049014.1"/>
    </source>
</evidence>
<accession>A0A8J5RZJ5</accession>
<protein>
    <submittedName>
        <fullName evidence="1">Uncharacterized protein</fullName>
    </submittedName>
</protein>
<reference evidence="1" key="2">
    <citation type="submission" date="2021-02" db="EMBL/GenBank/DDBJ databases">
        <authorList>
            <person name="Kimball J.A."/>
            <person name="Haas M.W."/>
            <person name="Macchietto M."/>
            <person name="Kono T."/>
            <person name="Duquette J."/>
            <person name="Shao M."/>
        </authorList>
    </citation>
    <scope>NUCLEOTIDE SEQUENCE</scope>
    <source>
        <tissue evidence="1">Fresh leaf tissue</tissue>
    </source>
</reference>
<sequence>MGFSEQNFITMCGNGVRCFARFIAELENLQGIHRFNVNAEEPDESIQNERASSARGSLGLRRPWRLFPSLEVLGLDLYYVPITSPDVVSHLAASHLWGTA</sequence>
<gene>
    <name evidence="1" type="ORF">GUJ93_ZPchr0009g376</name>
</gene>
<dbReference type="AlphaFoldDB" id="A0A8J5RZJ5"/>
<comment type="caution">
    <text evidence="1">The sequence shown here is derived from an EMBL/GenBank/DDBJ whole genome shotgun (WGS) entry which is preliminary data.</text>
</comment>
<dbReference type="OrthoDB" id="10604152at2759"/>
<name>A0A8J5RZJ5_ZIZPA</name>